<evidence type="ECO:0000256" key="5">
    <source>
        <dbReference type="PROSITE-ProRule" id="PRU00560"/>
    </source>
</evidence>
<dbReference type="Gene3D" id="3.40.91.30">
    <property type="match status" value="1"/>
</dbReference>
<keyword evidence="2 5" id="KW-0378">Hydrolase</keyword>
<dbReference type="InterPro" id="IPR000212">
    <property type="entry name" value="DNA_helicase_UvrD/REP"/>
</dbReference>
<dbReference type="Pfam" id="PF00580">
    <property type="entry name" value="UvrD-helicase"/>
    <property type="match status" value="1"/>
</dbReference>
<dbReference type="PROSITE" id="PS51198">
    <property type="entry name" value="UVRD_HELICASE_ATP_BIND"/>
    <property type="match status" value="1"/>
</dbReference>
<evidence type="ECO:0000256" key="4">
    <source>
        <dbReference type="ARBA" id="ARBA00022840"/>
    </source>
</evidence>
<dbReference type="SUPFAM" id="SSF52540">
    <property type="entry name" value="P-loop containing nucleoside triphosphate hydrolases"/>
    <property type="match status" value="1"/>
</dbReference>
<sequence>MGIFDRIFGNRQQNTDDIVIEDVQNENVARLLVYGRFLNMLKQEDRYIAKSDYLKQASEYKSDVDFFDVLKQSGMLKDFCKKNGIPQKDVDNIIDSNASLEKIVEEHNDKYIQEALVKEKDYLDNVLKAVDPNIVLDEDQRKVVLTDEDYCLVIAGAGAGKTTTVAAKVKYLVDKKNIDPSQILVVSFTNKAVNELKERIQKDLGIDCPIATFHSTGNAIIHKNSPEEKLNIVDQSKLYFVIRDYFRNSIMRNESAVNNLILFFASYFDAPYEGDDLNGFFNNIAKANFSTMRSDLEEFKRDVIDARTKKSVTIQNEILRSYQEVEIANFLYLNNIDYEYEPVYKYDILYARKPYTPDFVIYQGDKVAYIEHFGITESGQNDRFSDEEIAQYKKAVNDKVALHRQHATTLIYTFSAYNDGCSLISHLKEDLEGNDFELKPRSNKEVMEMLVAGEENRYIRRLISLICRFISNFKVNAYQEDDFNRMYHSTQNVRSRLFLSICNDCYLEYERWLKENNAVDFEDMINESARLLREVKDMKKKLDFKYIIVDEYQDISRQRFDLTKALSEVTDAKIIAVGDDWQSIYAFSGSDITLFTKFEEKMGYAKMLKIVRTYRNSQEVIDIAGNFIQRNPEQIEKQLISPKHIENPVLIYTYNSRLKQQNADRRSGAAFAMANAIESVLTDLISYKKNEGKEPGKILLLGRFGFDADLLERTGLFEYKRRGDKVKSIKYPKLDITFMTAHSSKGLGYDDVIVINGKNETYGFPSKVEDDPVLSFVIKGDRSIDYAEERRLFYVAMTRTKNRVFFIAPEANPSEFLIELKKTYKNVKLLGEWNEEAPISIAKKTCPICGYPMQFKYKRAYGLRLHICTNEPEICGFMTNAYQAGKLCVQKCDRCRDGYLIVKPGKDKSYFLGCTNYKNNGTGCNNTISKPDYYKQMGFSIEDENEFIEEEKEKLKSSTQRKNDTSDKMVLLENDSTEIVKSDINSPVYREYDLNDVVFNILCALQNISKVRFYGFKVLCAVLHGDDIDRPNAAEIKSIPEFGIYNDMSMSEIKSIVEWMISEHYILVTKANYPVLHSTYEGLHYSESITVNKLKKLKKMLEEEITEWNSSK</sequence>
<dbReference type="GO" id="GO:0000725">
    <property type="term" value="P:recombinational repair"/>
    <property type="evidence" value="ECO:0007669"/>
    <property type="project" value="TreeGrafter"/>
</dbReference>
<dbReference type="GO" id="GO:0003677">
    <property type="term" value="F:DNA binding"/>
    <property type="evidence" value="ECO:0007669"/>
    <property type="project" value="InterPro"/>
</dbReference>
<keyword evidence="9" id="KW-1185">Reference proteome</keyword>
<dbReference type="GO" id="GO:0043138">
    <property type="term" value="F:3'-5' DNA helicase activity"/>
    <property type="evidence" value="ECO:0007669"/>
    <property type="project" value="InterPro"/>
</dbReference>
<dbReference type="OrthoDB" id="9809039at2"/>
<protein>
    <submittedName>
        <fullName evidence="8">DNA helicase-4</fullName>
    </submittedName>
</protein>
<dbReference type="STRING" id="1732.SAMN02910417_01023"/>
<dbReference type="GO" id="GO:0006260">
    <property type="term" value="P:DNA replication"/>
    <property type="evidence" value="ECO:0007669"/>
    <property type="project" value="InterPro"/>
</dbReference>
<evidence type="ECO:0000259" key="7">
    <source>
        <dbReference type="PROSITE" id="PS51198"/>
    </source>
</evidence>
<keyword evidence="1 5" id="KW-0547">Nucleotide-binding</keyword>
<dbReference type="GO" id="GO:0016787">
    <property type="term" value="F:hydrolase activity"/>
    <property type="evidence" value="ECO:0007669"/>
    <property type="project" value="UniProtKB-UniRule"/>
</dbReference>
<dbReference type="AlphaFoldDB" id="A0A1G6AY97"/>
<evidence type="ECO:0000256" key="1">
    <source>
        <dbReference type="ARBA" id="ARBA00022741"/>
    </source>
</evidence>
<dbReference type="InterPro" id="IPR036390">
    <property type="entry name" value="WH_DNA-bd_sf"/>
</dbReference>
<keyword evidence="3 5" id="KW-0347">Helicase</keyword>
<name>A0A1G6AY97_EUBOX</name>
<keyword evidence="6" id="KW-0175">Coiled coil</keyword>
<dbReference type="Proteomes" id="UP000199228">
    <property type="component" value="Unassembled WGS sequence"/>
</dbReference>
<organism evidence="8 9">
    <name type="scientific">Eubacterium oxidoreducens</name>
    <dbReference type="NCBI Taxonomy" id="1732"/>
    <lineage>
        <taxon>Bacteria</taxon>
        <taxon>Bacillati</taxon>
        <taxon>Bacillota</taxon>
        <taxon>Clostridia</taxon>
        <taxon>Eubacteriales</taxon>
        <taxon>Eubacteriaceae</taxon>
        <taxon>Eubacterium</taxon>
    </lineage>
</organism>
<feature type="domain" description="UvrD-like helicase ATP-binding" evidence="7">
    <location>
        <begin position="134"/>
        <end position="617"/>
    </location>
</feature>
<evidence type="ECO:0000256" key="6">
    <source>
        <dbReference type="SAM" id="Coils"/>
    </source>
</evidence>
<dbReference type="InterPro" id="IPR027417">
    <property type="entry name" value="P-loop_NTPase"/>
</dbReference>
<reference evidence="8 9" key="1">
    <citation type="submission" date="2016-10" db="EMBL/GenBank/DDBJ databases">
        <authorList>
            <person name="de Groot N.N."/>
        </authorList>
    </citation>
    <scope>NUCLEOTIDE SEQUENCE [LARGE SCALE GENOMIC DNA]</scope>
    <source>
        <strain evidence="8 9">DSM 3217</strain>
    </source>
</reference>
<gene>
    <name evidence="8" type="ORF">SAMN02910417_01023</name>
</gene>
<keyword evidence="4 5" id="KW-0067">ATP-binding</keyword>
<dbReference type="PANTHER" id="PTHR11070">
    <property type="entry name" value="UVRD / RECB / PCRA DNA HELICASE FAMILY MEMBER"/>
    <property type="match status" value="1"/>
</dbReference>
<dbReference type="SUPFAM" id="SSF46785">
    <property type="entry name" value="Winged helix' DNA-binding domain"/>
    <property type="match status" value="1"/>
</dbReference>
<proteinExistence type="predicted"/>
<dbReference type="InterPro" id="IPR018982">
    <property type="entry name" value="RQC_domain"/>
</dbReference>
<feature type="coiled-coil region" evidence="6">
    <location>
        <begin position="941"/>
        <end position="968"/>
    </location>
</feature>
<evidence type="ECO:0000256" key="3">
    <source>
        <dbReference type="ARBA" id="ARBA00022806"/>
    </source>
</evidence>
<dbReference type="RefSeq" id="WP_090172903.1">
    <property type="nucleotide sequence ID" value="NZ_FMXR01000007.1"/>
</dbReference>
<evidence type="ECO:0000313" key="8">
    <source>
        <dbReference type="EMBL" id="SDB13355.1"/>
    </source>
</evidence>
<accession>A0A1G6AY97</accession>
<dbReference type="InterPro" id="IPR014016">
    <property type="entry name" value="UvrD-like_ATP-bd"/>
</dbReference>
<evidence type="ECO:0000313" key="9">
    <source>
        <dbReference type="Proteomes" id="UP000199228"/>
    </source>
</evidence>
<dbReference type="Pfam" id="PF09382">
    <property type="entry name" value="RQC"/>
    <property type="match status" value="1"/>
</dbReference>
<dbReference type="PANTHER" id="PTHR11070:SF63">
    <property type="entry name" value="DNA HELICASE IV"/>
    <property type="match status" value="1"/>
</dbReference>
<dbReference type="GO" id="GO:0005829">
    <property type="term" value="C:cytosol"/>
    <property type="evidence" value="ECO:0007669"/>
    <property type="project" value="TreeGrafter"/>
</dbReference>
<dbReference type="InterPro" id="IPR036388">
    <property type="entry name" value="WH-like_DNA-bd_sf"/>
</dbReference>
<dbReference type="EMBL" id="FMXR01000007">
    <property type="protein sequence ID" value="SDB13355.1"/>
    <property type="molecule type" value="Genomic_DNA"/>
</dbReference>
<dbReference type="Gene3D" id="3.40.50.300">
    <property type="entry name" value="P-loop containing nucleotide triphosphate hydrolases"/>
    <property type="match status" value="3"/>
</dbReference>
<feature type="binding site" evidence="5">
    <location>
        <begin position="155"/>
        <end position="162"/>
    </location>
    <ligand>
        <name>ATP</name>
        <dbReference type="ChEBI" id="CHEBI:30616"/>
    </ligand>
</feature>
<dbReference type="Gene3D" id="1.10.10.10">
    <property type="entry name" value="Winged helix-like DNA-binding domain superfamily/Winged helix DNA-binding domain"/>
    <property type="match status" value="1"/>
</dbReference>
<evidence type="ECO:0000256" key="2">
    <source>
        <dbReference type="ARBA" id="ARBA00022801"/>
    </source>
</evidence>
<dbReference type="GO" id="GO:0005524">
    <property type="term" value="F:ATP binding"/>
    <property type="evidence" value="ECO:0007669"/>
    <property type="project" value="UniProtKB-UniRule"/>
</dbReference>